<feature type="domain" description="VOC" evidence="2">
    <location>
        <begin position="7"/>
        <end position="147"/>
    </location>
</feature>
<gene>
    <name evidence="3" type="ORF">TUM19329_23140</name>
</gene>
<dbReference type="InterPro" id="IPR037523">
    <property type="entry name" value="VOC_core"/>
</dbReference>
<dbReference type="RefSeq" id="WP_173237422.1">
    <property type="nucleotide sequence ID" value="NZ_AP022839.1"/>
</dbReference>
<dbReference type="InterPro" id="IPR004360">
    <property type="entry name" value="Glyas_Fos-R_dOase_dom"/>
</dbReference>
<reference evidence="3" key="1">
    <citation type="journal article" date="2020" name="Microbiol. Resour. Announc.">
        <title>Complete Genome Sequence of Novel Psychrotolerant Legionella Strain TUM19329, Isolated from Antarctic Lake Sediment.</title>
        <authorList>
            <person name="Shimada S."/>
            <person name="Nakai R."/>
            <person name="Aoki K."/>
            <person name="Shimoeda N."/>
            <person name="Ohno G."/>
            <person name="Miyazaki Y."/>
            <person name="Kudoh S."/>
            <person name="Imura S."/>
            <person name="Watanabe K."/>
            <person name="Ishii Y."/>
            <person name="Tateda K."/>
        </authorList>
    </citation>
    <scope>NUCLEOTIDE SEQUENCE [LARGE SCALE GENOMIC DNA]</scope>
    <source>
        <strain evidence="3">TUM19329</strain>
    </source>
</reference>
<keyword evidence="4" id="KW-1185">Reference proteome</keyword>
<evidence type="ECO:0000313" key="3">
    <source>
        <dbReference type="EMBL" id="BCA95953.1"/>
    </source>
</evidence>
<evidence type="ECO:0000259" key="2">
    <source>
        <dbReference type="PROSITE" id="PS51819"/>
    </source>
</evidence>
<evidence type="ECO:0000256" key="1">
    <source>
        <dbReference type="ARBA" id="ARBA00022723"/>
    </source>
</evidence>
<name>A0A6F8T6W3_9GAMM</name>
<dbReference type="Pfam" id="PF00903">
    <property type="entry name" value="Glyoxalase"/>
    <property type="match status" value="2"/>
</dbReference>
<dbReference type="GO" id="GO:0046872">
    <property type="term" value="F:metal ion binding"/>
    <property type="evidence" value="ECO:0007669"/>
    <property type="project" value="UniProtKB-KW"/>
</dbReference>
<dbReference type="PANTHER" id="PTHR43048:SF6">
    <property type="entry name" value="BLR8189 PROTEIN"/>
    <property type="match status" value="1"/>
</dbReference>
<dbReference type="CDD" id="cd06587">
    <property type="entry name" value="VOC"/>
    <property type="match status" value="1"/>
</dbReference>
<dbReference type="PROSITE" id="PS51819">
    <property type="entry name" value="VOC"/>
    <property type="match status" value="2"/>
</dbReference>
<dbReference type="AlphaFoldDB" id="A0A6F8T6W3"/>
<dbReference type="EMBL" id="AP022839">
    <property type="protein sequence ID" value="BCA95953.1"/>
    <property type="molecule type" value="Genomic_DNA"/>
</dbReference>
<dbReference type="InterPro" id="IPR051785">
    <property type="entry name" value="MMCE/EMCE_epimerase"/>
</dbReference>
<feature type="domain" description="VOC" evidence="2">
    <location>
        <begin position="160"/>
        <end position="313"/>
    </location>
</feature>
<evidence type="ECO:0000313" key="4">
    <source>
        <dbReference type="Proteomes" id="UP000502894"/>
    </source>
</evidence>
<dbReference type="PANTHER" id="PTHR43048">
    <property type="entry name" value="METHYLMALONYL-COA EPIMERASE"/>
    <property type="match status" value="1"/>
</dbReference>
<dbReference type="Gene3D" id="3.10.180.10">
    <property type="entry name" value="2,3-Dihydroxybiphenyl 1,2-Dioxygenase, domain 1"/>
    <property type="match status" value="2"/>
</dbReference>
<protein>
    <recommendedName>
        <fullName evidence="2">VOC domain-containing protein</fullName>
    </recommendedName>
</protein>
<dbReference type="GO" id="GO:0004493">
    <property type="term" value="F:methylmalonyl-CoA epimerase activity"/>
    <property type="evidence" value="ECO:0007669"/>
    <property type="project" value="TreeGrafter"/>
</dbReference>
<sequence>MTYLISGIQQIGIGNLELTEAFSWYRKNFGMDIPLFDQESEVSHMLLYTGGEAHQRHAVLAINLKGGGGFEMWQYKTRDSMPCLFTVSVGDLGFTIAKMKTEDVHKTYARLKHNKLNLITPVTTDPNGQKHFYLKDLSGNMFEIIEGNNWFSKGVLEQGGVSGMVIGVSNMEKSINFYSSILGYDTVVYDKSGVFSDWKGVEGSSNKVRRVLLKHSQPRQGAFSKLLGSSVIELVQFADKKGKKIFAGRFWGDQGFIHFCFDIYNMPALKKHCESQGYQFLVESNPDFDMGDAAGHFAYIEDPDGALIEFVETYKIPILKKMGWYLNLQKRDSKKPLPDWILKVLRFSRI</sequence>
<proteinExistence type="predicted"/>
<dbReference type="SUPFAM" id="SSF54593">
    <property type="entry name" value="Glyoxalase/Bleomycin resistance protein/Dihydroxybiphenyl dioxygenase"/>
    <property type="match status" value="2"/>
</dbReference>
<accession>A0A6F8T6W3</accession>
<organism evidence="3 4">
    <name type="scientific">Legionella antarctica</name>
    <dbReference type="NCBI Taxonomy" id="2708020"/>
    <lineage>
        <taxon>Bacteria</taxon>
        <taxon>Pseudomonadati</taxon>
        <taxon>Pseudomonadota</taxon>
        <taxon>Gammaproteobacteria</taxon>
        <taxon>Legionellales</taxon>
        <taxon>Legionellaceae</taxon>
        <taxon>Legionella</taxon>
    </lineage>
</organism>
<keyword evidence="1" id="KW-0479">Metal-binding</keyword>
<dbReference type="InterPro" id="IPR029068">
    <property type="entry name" value="Glyas_Bleomycin-R_OHBP_Dase"/>
</dbReference>
<dbReference type="Proteomes" id="UP000502894">
    <property type="component" value="Chromosome"/>
</dbReference>
<dbReference type="KEGG" id="lant:TUM19329_23140"/>
<dbReference type="GO" id="GO:0046491">
    <property type="term" value="P:L-methylmalonyl-CoA metabolic process"/>
    <property type="evidence" value="ECO:0007669"/>
    <property type="project" value="TreeGrafter"/>
</dbReference>